<feature type="region of interest" description="Disordered" evidence="10">
    <location>
        <begin position="1296"/>
        <end position="1394"/>
    </location>
</feature>
<feature type="domain" description="RRM" evidence="11">
    <location>
        <begin position="626"/>
        <end position="699"/>
    </location>
</feature>
<feature type="region of interest" description="Disordered" evidence="10">
    <location>
        <begin position="1234"/>
        <end position="1284"/>
    </location>
</feature>
<sequence length="1610" mass="180144">MDESQSLEALSNILTQINENPLGLSLYAQYLNLALSSGVDDQDIMPVRQMLTMYWPAGEDIWLPMIEARIREGIDSLEDTMEVLKLFQTAEDDYFSLTLLQKHIEFLIDRYFHFSSSNVKSEEPEGPFSREWTRTMLESVVSKGSSHLTKGHLLWIPYLNWMMEQLESPNLRGEERTDFIVQVDDALLARLQQPHSTHEGTFQAYSTFTTNFKPANIYEKNLVEASKLKARAVRGYERREQLEQYLEQSGYSLEAYNYYLTYERRAKKIDLPVIYCLYERAISDTARRRFNGENDAETALRIFWLGYCDVLRMNNEDIDRRRAVLQRAVRSVPGSGAIWASYIRFLESAENDSNTLLQSVAEIYDKAFSTGLLQKDVEDIVPVVVARAGLIKRTIMGNDEVEDSVQLLFDVLSEGIARVRQASRRGDPRFRLEKFLTELYVNLAEAQDLAGTVWEAAAKHSKSSYLAWIQYIESLTKQGRYGDARAVFKELVNKRLDWPEAIFDAWIGFEHLYGTVQEIYECLDQVERAQNQVSIRRAKEAEKAAPQATQNSGQSEAASTLISEAVQQASEGIKASHSVVSTMEVDDASGNVTRKRKTEASDDKPEGSKKAKTATSAPPKRDRENSTVFIADLPSDVSRNDLSALFKDCGAIREVKISTVANSHVATVEFQDRESVPAALTKDKKRLQDQEISVHVAWKSTLYVTNFPEKVDDAYIRELFGQFGLIFDVRWPSKKFKATRRFCYVQFTSTEAARAALSLHGKELEPGLTMNVYVSDPERKKERTDAGANDREVYVAGLSKFVTEKDLEKLFKTYGPMKEIRVIKDDAGLCKGVAFVEFEDEASAQRSLQANNHDMKNRRIAVTLSDSRVRARHKNEQTSSGLGRRDDVLSRSVRIKSLPPDTQEGLLQQTIEKVVPVKRLEIFQDVQEATAELESAADAGKLLMKNPLQFGGSNLEITEELPEPGAKRQPQPKAGPSAFIPRNAAARPRAGLGSSKKPRQHPVNAGALESSQSHQPIADNSKGETKSKAVKSVKFGGGRWQILFYPNSGTEGGQFVSLYLSCEPTPEEKDNAIDGRWVRGGLYKFNFELRNLSKTILFSQKEALDHSFSWKTANWGWAQFARRDTIYYQPNAIRNNDAFLISCTISSSPSMPSLPPRVPHRLVPKDLLEVVGTLLDDPAYSDVEFILPRRSRPGGRGIRRILAAKSILSRAEYFRTMFSSGFAEASSQDLDLSVSQSDTGSLCDADPESSSVQPSSQQFEDSDDEDEAGLDEPEGSEKLENSLISDVDEFKTVAVLEERDGQRSETVPPPSRTNEEAAIAPTSGASTVDGEAEEAQGNSLPGQTNKSKVEEGCVGEKPSRSESPQSEQETEMDNAQKAGIPGGPSSCQSFLSRDQATKHKVVVRDVAYTTYRAVLYYLYTDSIIFAPLASSFLAPSSTAGLSSSHLLPPRPGEGQNVNIARPAVHRENSEGGPTSRTAWIRQWELQNSGKPTPCSAKAAYRVADKLGLSDLKDRAFQHIVKSLTIHNVPYEMFSSFSSTFEDTEVAFFLEHWNEIRTSQSMQKVWQQIRAGRHPGFEEVWPLIAMNLEFKPHDADTENGIGRQGNGDAIP</sequence>
<feature type="compositionally biased region" description="Low complexity" evidence="10">
    <location>
        <begin position="1249"/>
        <end position="1259"/>
    </location>
</feature>
<dbReference type="SUPFAM" id="SSF49599">
    <property type="entry name" value="TRAF domain-like"/>
    <property type="match status" value="1"/>
</dbReference>
<evidence type="ECO:0000259" key="12">
    <source>
        <dbReference type="PROSITE" id="PS50144"/>
    </source>
</evidence>
<evidence type="ECO:0000259" key="11">
    <source>
        <dbReference type="PROSITE" id="PS50102"/>
    </source>
</evidence>
<dbReference type="GO" id="GO:0003723">
    <property type="term" value="F:RNA binding"/>
    <property type="evidence" value="ECO:0007669"/>
    <property type="project" value="UniProtKB-UniRule"/>
</dbReference>
<feature type="region of interest" description="Disordered" evidence="10">
    <location>
        <begin position="537"/>
        <end position="558"/>
    </location>
</feature>
<feature type="compositionally biased region" description="Acidic residues" evidence="10">
    <location>
        <begin position="1260"/>
        <end position="1274"/>
    </location>
</feature>
<feature type="compositionally biased region" description="Polar residues" evidence="10">
    <location>
        <begin position="547"/>
        <end position="558"/>
    </location>
</feature>
<dbReference type="InterPro" id="IPR008974">
    <property type="entry name" value="TRAF-like"/>
</dbReference>
<dbReference type="PANTHER" id="PTHR24012">
    <property type="entry name" value="RNA BINDING PROTEIN"/>
    <property type="match status" value="1"/>
</dbReference>
<organism evidence="13 14">
    <name type="scientific">Sanghuangporus baumii</name>
    <name type="common">Phellinus baumii</name>
    <dbReference type="NCBI Taxonomy" id="108892"/>
    <lineage>
        <taxon>Eukaryota</taxon>
        <taxon>Fungi</taxon>
        <taxon>Dikarya</taxon>
        <taxon>Basidiomycota</taxon>
        <taxon>Agaricomycotina</taxon>
        <taxon>Agaricomycetes</taxon>
        <taxon>Hymenochaetales</taxon>
        <taxon>Hymenochaetaceae</taxon>
        <taxon>Sanghuangporus</taxon>
    </lineage>
</organism>
<evidence type="ECO:0000256" key="6">
    <source>
        <dbReference type="ARBA" id="ARBA00023242"/>
    </source>
</evidence>
<proteinExistence type="predicted"/>
<dbReference type="InterPro" id="IPR011333">
    <property type="entry name" value="SKP1/BTB/POZ_sf"/>
</dbReference>
<dbReference type="Gene3D" id="3.30.710.10">
    <property type="entry name" value="Potassium Channel Kv1.1, Chain A"/>
    <property type="match status" value="2"/>
</dbReference>
<dbReference type="GO" id="GO:0006397">
    <property type="term" value="P:mRNA processing"/>
    <property type="evidence" value="ECO:0007669"/>
    <property type="project" value="UniProtKB-KW"/>
</dbReference>
<dbReference type="InterPro" id="IPR034398">
    <property type="entry name" value="Prp24_RRM2"/>
</dbReference>
<dbReference type="InterPro" id="IPR002083">
    <property type="entry name" value="MATH/TRAF_dom"/>
</dbReference>
<keyword evidence="3" id="KW-0677">Repeat</keyword>
<evidence type="ECO:0000256" key="5">
    <source>
        <dbReference type="ARBA" id="ARBA00023187"/>
    </source>
</evidence>
<feature type="compositionally biased region" description="Polar residues" evidence="10">
    <location>
        <begin position="1385"/>
        <end position="1394"/>
    </location>
</feature>
<dbReference type="SMART" id="SM00360">
    <property type="entry name" value="RRM"/>
    <property type="match status" value="4"/>
</dbReference>
<evidence type="ECO:0000256" key="8">
    <source>
        <dbReference type="ARBA" id="ARBA00093627"/>
    </source>
</evidence>
<keyword evidence="2" id="KW-0507">mRNA processing</keyword>
<evidence type="ECO:0000256" key="10">
    <source>
        <dbReference type="SAM" id="MobiDB-lite"/>
    </source>
</evidence>
<dbReference type="SUPFAM" id="SSF54928">
    <property type="entry name" value="RNA-binding domain, RBD"/>
    <property type="match status" value="4"/>
</dbReference>
<keyword evidence="5" id="KW-0508">mRNA splicing</keyword>
<protein>
    <recommendedName>
        <fullName evidence="8">U4/U6 snRNA-associated-splicing factor PRP24</fullName>
    </recommendedName>
</protein>
<dbReference type="SUPFAM" id="SSF54695">
    <property type="entry name" value="POZ domain"/>
    <property type="match status" value="1"/>
</dbReference>
<dbReference type="Gene3D" id="3.30.70.330">
    <property type="match status" value="3"/>
</dbReference>
<gene>
    <name evidence="13" type="ORF">A7U60_g3754</name>
</gene>
<dbReference type="InterPro" id="IPR000504">
    <property type="entry name" value="RRM_dom"/>
</dbReference>
<comment type="caution">
    <text evidence="13">The sequence shown here is derived from an EMBL/GenBank/DDBJ whole genome shotgun (WGS) entry which is preliminary data.</text>
</comment>
<evidence type="ECO:0000256" key="3">
    <source>
        <dbReference type="ARBA" id="ARBA00022737"/>
    </source>
</evidence>
<dbReference type="Gene3D" id="2.60.210.10">
    <property type="entry name" value="Apoptosis, Tumor Necrosis Factor Receptor Associated Protein 2, Chain A"/>
    <property type="match status" value="1"/>
</dbReference>
<evidence type="ECO:0000256" key="1">
    <source>
        <dbReference type="ARBA" id="ARBA00004123"/>
    </source>
</evidence>
<dbReference type="CDD" id="cd12297">
    <property type="entry name" value="RRM2_Prp24"/>
    <property type="match status" value="1"/>
</dbReference>
<dbReference type="SMART" id="SM00386">
    <property type="entry name" value="HAT"/>
    <property type="match status" value="3"/>
</dbReference>
<dbReference type="InterPro" id="IPR034397">
    <property type="entry name" value="Prp24_RRM1"/>
</dbReference>
<evidence type="ECO:0000256" key="2">
    <source>
        <dbReference type="ARBA" id="ARBA00022664"/>
    </source>
</evidence>
<dbReference type="FunFam" id="3.30.70.330:FF:000365">
    <property type="entry name" value="U4/U6 snRNA-associated-splicing factor PRP24"/>
    <property type="match status" value="1"/>
</dbReference>
<feature type="compositionally biased region" description="Polar residues" evidence="10">
    <location>
        <begin position="1336"/>
        <end position="1346"/>
    </location>
</feature>
<dbReference type="OrthoDB" id="360390at2759"/>
<dbReference type="PROSITE" id="PS50144">
    <property type="entry name" value="MATH"/>
    <property type="match status" value="1"/>
</dbReference>
<feature type="region of interest" description="Disordered" evidence="10">
    <location>
        <begin position="962"/>
        <end position="1030"/>
    </location>
</feature>
<dbReference type="PROSITE" id="PS50102">
    <property type="entry name" value="RRM"/>
    <property type="match status" value="3"/>
</dbReference>
<dbReference type="InterPro" id="IPR003107">
    <property type="entry name" value="HAT"/>
</dbReference>
<keyword evidence="14" id="KW-1185">Reference proteome</keyword>
<comment type="subcellular location">
    <subcellularLocation>
        <location evidence="1">Nucleus</location>
    </subcellularLocation>
</comment>
<feature type="compositionally biased region" description="Basic and acidic residues" evidence="10">
    <location>
        <begin position="598"/>
        <end position="609"/>
    </location>
</feature>
<keyword evidence="4 9" id="KW-0694">RNA-binding</keyword>
<evidence type="ECO:0000313" key="14">
    <source>
        <dbReference type="Proteomes" id="UP000757232"/>
    </source>
</evidence>
<dbReference type="CDD" id="cd00121">
    <property type="entry name" value="MATH"/>
    <property type="match status" value="1"/>
</dbReference>
<name>A0A9Q5N9V0_SANBA</name>
<dbReference type="Proteomes" id="UP000757232">
    <property type="component" value="Unassembled WGS sequence"/>
</dbReference>
<reference evidence="13" key="1">
    <citation type="submission" date="2016-06" db="EMBL/GenBank/DDBJ databases">
        <title>Draft Genome sequence of the fungus Inonotus baumii.</title>
        <authorList>
            <person name="Zhu H."/>
            <person name="Lin W."/>
        </authorList>
    </citation>
    <scope>NUCLEOTIDE SEQUENCE</scope>
    <source>
        <strain evidence="13">821</strain>
    </source>
</reference>
<dbReference type="InterPro" id="IPR012677">
    <property type="entry name" value="Nucleotide-bd_a/b_plait_sf"/>
</dbReference>
<keyword evidence="6" id="KW-0539">Nucleus</keyword>
<accession>A0A9Q5N9V0</accession>
<feature type="domain" description="RRM" evidence="11">
    <location>
        <begin position="700"/>
        <end position="777"/>
    </location>
</feature>
<dbReference type="Gene3D" id="1.25.40.10">
    <property type="entry name" value="Tetratricopeptide repeat domain"/>
    <property type="match status" value="2"/>
</dbReference>
<evidence type="ECO:0000313" key="13">
    <source>
        <dbReference type="EMBL" id="OCB89071.1"/>
    </source>
</evidence>
<feature type="region of interest" description="Disordered" evidence="10">
    <location>
        <begin position="573"/>
        <end position="626"/>
    </location>
</feature>
<dbReference type="InterPro" id="IPR035979">
    <property type="entry name" value="RBD_domain_sf"/>
</dbReference>
<feature type="domain" description="MATH" evidence="12">
    <location>
        <begin position="1010"/>
        <end position="1145"/>
    </location>
</feature>
<dbReference type="GO" id="GO:0008380">
    <property type="term" value="P:RNA splicing"/>
    <property type="evidence" value="ECO:0007669"/>
    <property type="project" value="UniProtKB-KW"/>
</dbReference>
<evidence type="ECO:0000256" key="7">
    <source>
        <dbReference type="ARBA" id="ARBA00093374"/>
    </source>
</evidence>
<evidence type="ECO:0000256" key="4">
    <source>
        <dbReference type="ARBA" id="ARBA00022884"/>
    </source>
</evidence>
<dbReference type="Pfam" id="PF22486">
    <property type="entry name" value="MATH_2"/>
    <property type="match status" value="1"/>
</dbReference>
<dbReference type="GO" id="GO:0005688">
    <property type="term" value="C:U6 snRNP"/>
    <property type="evidence" value="ECO:0007669"/>
    <property type="project" value="UniProtKB-ARBA"/>
</dbReference>
<dbReference type="Pfam" id="PF00076">
    <property type="entry name" value="RRM_1"/>
    <property type="match status" value="3"/>
</dbReference>
<evidence type="ECO:0000256" key="9">
    <source>
        <dbReference type="PROSITE-ProRule" id="PRU00176"/>
    </source>
</evidence>
<dbReference type="SUPFAM" id="SSF48452">
    <property type="entry name" value="TPR-like"/>
    <property type="match status" value="2"/>
</dbReference>
<dbReference type="EMBL" id="LNZH02000165">
    <property type="protein sequence ID" value="OCB89071.1"/>
    <property type="molecule type" value="Genomic_DNA"/>
</dbReference>
<dbReference type="InterPro" id="IPR011990">
    <property type="entry name" value="TPR-like_helical_dom_sf"/>
</dbReference>
<feature type="domain" description="RRM" evidence="11">
    <location>
        <begin position="791"/>
        <end position="867"/>
    </location>
</feature>
<comment type="function">
    <text evidence="7">Functions as a recycling factor of the spliceosome, a machinery that forms on each precursor-messenger RNA (pre-mRNA) and catalyzes the removal of introns. Chaperones the re-annealing of U4 and U6 snRNAs (small nuclear RNAs) released from previous rounds of splicing, an initial step in reforming the U4/U6-U5 tri-snRNP (small nuclear ribonucleoprotein) that can reassemble into another spliceosome complex; this step involves binding U6 and facilitating the unwinding of the U6 internal stem loop, followed by base-pairing of U6 to U4.</text>
</comment>
<dbReference type="CDD" id="cd12296">
    <property type="entry name" value="RRM1_Prp24"/>
    <property type="match status" value="1"/>
</dbReference>
<dbReference type="CDD" id="cd00590">
    <property type="entry name" value="RRM_SF"/>
    <property type="match status" value="1"/>
</dbReference>